<sequence length="56" mass="6150">MFELHCAVCARPGAVSQCRDEVRTLVTLHNDLIHRGGPVAVLRRRRSALMPRAAAA</sequence>
<accession>A0ABP3D1B4</accession>
<reference evidence="2" key="1">
    <citation type="journal article" date="2019" name="Int. J. Syst. Evol. Microbiol.">
        <title>The Global Catalogue of Microorganisms (GCM) 10K type strain sequencing project: providing services to taxonomists for standard genome sequencing and annotation.</title>
        <authorList>
            <consortium name="The Broad Institute Genomics Platform"/>
            <consortium name="The Broad Institute Genome Sequencing Center for Infectious Disease"/>
            <person name="Wu L."/>
            <person name="Ma J."/>
        </authorList>
    </citation>
    <scope>NUCLEOTIDE SEQUENCE [LARGE SCALE GENOMIC DNA]</scope>
    <source>
        <strain evidence="2">JCM 10425</strain>
    </source>
</reference>
<name>A0ABP3D1B4_9ACTN</name>
<comment type="caution">
    <text evidence="1">The sequence shown here is derived from an EMBL/GenBank/DDBJ whole genome shotgun (WGS) entry which is preliminary data.</text>
</comment>
<proteinExistence type="predicted"/>
<dbReference type="EMBL" id="BAAAGX010000002">
    <property type="protein sequence ID" value="GAA0220751.1"/>
    <property type="molecule type" value="Genomic_DNA"/>
</dbReference>
<evidence type="ECO:0000313" key="1">
    <source>
        <dbReference type="EMBL" id="GAA0220751.1"/>
    </source>
</evidence>
<organism evidence="1 2">
    <name type="scientific">Cryptosporangium japonicum</name>
    <dbReference type="NCBI Taxonomy" id="80872"/>
    <lineage>
        <taxon>Bacteria</taxon>
        <taxon>Bacillati</taxon>
        <taxon>Actinomycetota</taxon>
        <taxon>Actinomycetes</taxon>
        <taxon>Cryptosporangiales</taxon>
        <taxon>Cryptosporangiaceae</taxon>
        <taxon>Cryptosporangium</taxon>
    </lineage>
</organism>
<dbReference type="Proteomes" id="UP001500967">
    <property type="component" value="Unassembled WGS sequence"/>
</dbReference>
<gene>
    <name evidence="1" type="ORF">GCM10009539_02470</name>
</gene>
<protein>
    <submittedName>
        <fullName evidence="1">Uncharacterized protein</fullName>
    </submittedName>
</protein>
<evidence type="ECO:0000313" key="2">
    <source>
        <dbReference type="Proteomes" id="UP001500967"/>
    </source>
</evidence>
<dbReference type="RefSeq" id="WP_344646837.1">
    <property type="nucleotide sequence ID" value="NZ_BAAAGX010000002.1"/>
</dbReference>
<keyword evidence="2" id="KW-1185">Reference proteome</keyword>